<feature type="transmembrane region" description="Helical" evidence="1">
    <location>
        <begin position="58"/>
        <end position="79"/>
    </location>
</feature>
<dbReference type="Proteomes" id="UP000517547">
    <property type="component" value="Unassembled WGS sequence"/>
</dbReference>
<feature type="transmembrane region" description="Helical" evidence="1">
    <location>
        <begin position="32"/>
        <end position="52"/>
    </location>
</feature>
<protein>
    <submittedName>
        <fullName evidence="2">TIGR03750 family conjugal transfer protein</fullName>
    </submittedName>
</protein>
<dbReference type="NCBIfam" id="TIGR03750">
    <property type="entry name" value="conj_TIGR03750"/>
    <property type="match status" value="1"/>
</dbReference>
<dbReference type="RefSeq" id="WP_017124252.1">
    <property type="nucleotide sequence ID" value="NZ_JACAOK010000022.1"/>
</dbReference>
<sequence length="127" mass="13862">MADVLDDGTLSFLPVRLNTQPVVMGGLTADEMWATILFSGIAGFVLGIPVAILTHVWALIIAGALVGGVLGLTVSSRILRRVKRGRPETWVYRQLQLNIARHFPTWNAARLITRTGAWTCHRTTEGA</sequence>
<dbReference type="InterPro" id="IPR021877">
    <property type="entry name" value="DUF3487"/>
</dbReference>
<dbReference type="AlphaFoldDB" id="A0A7Y7Y3R3"/>
<keyword evidence="1" id="KW-1133">Transmembrane helix</keyword>
<name>A0A7Y7Y3R3_9PSED</name>
<evidence type="ECO:0000313" key="3">
    <source>
        <dbReference type="Proteomes" id="UP000517547"/>
    </source>
</evidence>
<comment type="caution">
    <text evidence="2">The sequence shown here is derived from an EMBL/GenBank/DDBJ whole genome shotgun (WGS) entry which is preliminary data.</text>
</comment>
<dbReference type="EMBL" id="JACAQE010000008">
    <property type="protein sequence ID" value="NWC16553.1"/>
    <property type="molecule type" value="Genomic_DNA"/>
</dbReference>
<proteinExistence type="predicted"/>
<accession>A0A7Y7Y3R3</accession>
<reference evidence="2 3" key="1">
    <citation type="submission" date="2020-04" db="EMBL/GenBank/DDBJ databases">
        <title>Molecular characterization of pseudomonads from Agaricus bisporus reveal novel blotch 2 pathogens in Western Europe.</title>
        <authorList>
            <person name="Taparia T."/>
            <person name="Krijger M."/>
            <person name="Haynes E."/>
            <person name="Elpinstone J.G."/>
            <person name="Noble R."/>
            <person name="Van Der Wolf J."/>
        </authorList>
    </citation>
    <scope>NUCLEOTIDE SEQUENCE [LARGE SCALE GENOMIC DNA]</scope>
    <source>
        <strain evidence="2 3">IPO3738</strain>
    </source>
</reference>
<evidence type="ECO:0000256" key="1">
    <source>
        <dbReference type="SAM" id="Phobius"/>
    </source>
</evidence>
<dbReference type="Pfam" id="PF11990">
    <property type="entry name" value="DUF3487"/>
    <property type="match status" value="1"/>
</dbReference>
<gene>
    <name evidence="2" type="ORF">HX845_23050</name>
</gene>
<organism evidence="2 3">
    <name type="scientific">Pseudomonas gingeri</name>
    <dbReference type="NCBI Taxonomy" id="117681"/>
    <lineage>
        <taxon>Bacteria</taxon>
        <taxon>Pseudomonadati</taxon>
        <taxon>Pseudomonadota</taxon>
        <taxon>Gammaproteobacteria</taxon>
        <taxon>Pseudomonadales</taxon>
        <taxon>Pseudomonadaceae</taxon>
        <taxon>Pseudomonas</taxon>
    </lineage>
</organism>
<evidence type="ECO:0000313" key="2">
    <source>
        <dbReference type="EMBL" id="NWC16553.1"/>
    </source>
</evidence>
<keyword evidence="1" id="KW-0812">Transmembrane</keyword>
<keyword evidence="1" id="KW-0472">Membrane</keyword>